<protein>
    <submittedName>
        <fullName evidence="1">Uncharacterized protein</fullName>
    </submittedName>
</protein>
<organism evidence="1 2">
    <name type="scientific">Massilicoli timonensis</name>
    <dbReference type="NCBI Taxonomy" id="2015901"/>
    <lineage>
        <taxon>Bacteria</taxon>
        <taxon>Bacillati</taxon>
        <taxon>Bacillota</taxon>
        <taxon>Erysipelotrichia</taxon>
        <taxon>Erysipelotrichales</taxon>
        <taxon>Erysipelotrichaceae</taxon>
        <taxon>Massilicoli</taxon>
    </lineage>
</organism>
<dbReference type="Gene3D" id="1.10.10.10">
    <property type="entry name" value="Winged helix-like DNA-binding domain superfamily/Winged helix DNA-binding domain"/>
    <property type="match status" value="1"/>
</dbReference>
<evidence type="ECO:0000313" key="1">
    <source>
        <dbReference type="EMBL" id="MCQ5122099.1"/>
    </source>
</evidence>
<comment type="caution">
    <text evidence="1">The sequence shown here is derived from an EMBL/GenBank/DDBJ whole genome shotgun (WGS) entry which is preliminary data.</text>
</comment>
<proteinExistence type="predicted"/>
<gene>
    <name evidence="1" type="ORF">NE663_07490</name>
</gene>
<keyword evidence="2" id="KW-1185">Reference proteome</keyword>
<sequence>MELQEFVHLGVNKTEFFILLVLSNEVCHTQRTHFSTMDLMKPTHYKIETVEKALRKLLKKGLIQCEGKQYKIKDALKLTQAQFQILKRLNEEKIGEITADGWRCILFALLEESCSITECAEKYKLNRKYLQEASEKMCDSQILEKTDQERFQLRSYWRNSALKAVLKACFLQSLLPQKYHCHDPMEEICRFHCDPISKDLEKPGEHNWELYRLLNWNDFGYYDIMQSFWGICKIGLRLPYADKKYNLDQIGKKEFVHRYVLHDEKVVGEWEKLTKAFPKLNVLIQRVYSISNMMPLPQNMNQYKGIGKCIIKDKKYEAHDQLSLFVELIELALNENECNLVKTNCRGAIVSKADKKELERWKAFLIENQVHLALEEEFGVKDGRLYGKKLFTNASLDYNFDKINKSDYEKMLDNIVSRMDKRADKLAEMIDAHAIKR</sequence>
<reference evidence="1 2" key="1">
    <citation type="submission" date="2022-06" db="EMBL/GenBank/DDBJ databases">
        <title>Isolation of gut microbiota from human fecal samples.</title>
        <authorList>
            <person name="Pamer E.G."/>
            <person name="Barat B."/>
            <person name="Waligurski E."/>
            <person name="Medina S."/>
            <person name="Paddock L."/>
            <person name="Mostad J."/>
        </authorList>
    </citation>
    <scope>NUCLEOTIDE SEQUENCE [LARGE SCALE GENOMIC DNA]</scope>
    <source>
        <strain evidence="1 2">DFI.6.1</strain>
    </source>
</reference>
<dbReference type="EMBL" id="JANGCH010000009">
    <property type="protein sequence ID" value="MCQ5122099.1"/>
    <property type="molecule type" value="Genomic_DNA"/>
</dbReference>
<evidence type="ECO:0000313" key="2">
    <source>
        <dbReference type="Proteomes" id="UP001524435"/>
    </source>
</evidence>
<dbReference type="InterPro" id="IPR036388">
    <property type="entry name" value="WH-like_DNA-bd_sf"/>
</dbReference>
<dbReference type="Proteomes" id="UP001524435">
    <property type="component" value="Unassembled WGS sequence"/>
</dbReference>
<dbReference type="RefSeq" id="WP_102267800.1">
    <property type="nucleotide sequence ID" value="NZ_CANTYB010000044.1"/>
</dbReference>
<name>A0ABT1SLJ9_9FIRM</name>
<accession>A0ABT1SLJ9</accession>